<evidence type="ECO:0000313" key="1">
    <source>
        <dbReference type="EMBL" id="KAF9529737.1"/>
    </source>
</evidence>
<dbReference type="AlphaFoldDB" id="A0A9P6EJ09"/>
<dbReference type="Proteomes" id="UP000807306">
    <property type="component" value="Unassembled WGS sequence"/>
</dbReference>
<comment type="caution">
    <text evidence="1">The sequence shown here is derived from an EMBL/GenBank/DDBJ whole genome shotgun (WGS) entry which is preliminary data.</text>
</comment>
<dbReference type="EMBL" id="MU157844">
    <property type="protein sequence ID" value="KAF9529737.1"/>
    <property type="molecule type" value="Genomic_DNA"/>
</dbReference>
<sequence>MSEWIVIEGNSLQRLRSSETLEGLQLLSSIRLEYPKYSYAMPVFSPALRNLEICFDFENLPVVSAMLELASFPLLCGITFTITNCSNLQTDHLPNCMTLFGNFHKSFPKSLHMVTVQQQFEHPANMPFVSFMEWMPSDIRQIVLVKTHPALENLIFDFQQSPQLTMDIVVDVALHSPRLNFPLLEVNLDTSLSLDVFPVSFHNLTELWFISAPPSNPLVAARQDNVLGDKWEELDEALKALQGGRKDERQRVDMILQGLKVAARSPLSILIGLWSK</sequence>
<reference evidence="1" key="1">
    <citation type="submission" date="2020-11" db="EMBL/GenBank/DDBJ databases">
        <authorList>
            <consortium name="DOE Joint Genome Institute"/>
            <person name="Ahrendt S."/>
            <person name="Riley R."/>
            <person name="Andreopoulos W."/>
            <person name="Labutti K."/>
            <person name="Pangilinan J."/>
            <person name="Ruiz-Duenas F.J."/>
            <person name="Barrasa J.M."/>
            <person name="Sanchez-Garcia M."/>
            <person name="Camarero S."/>
            <person name="Miyauchi S."/>
            <person name="Serrano A."/>
            <person name="Linde D."/>
            <person name="Babiker R."/>
            <person name="Drula E."/>
            <person name="Ayuso-Fernandez I."/>
            <person name="Pacheco R."/>
            <person name="Padilla G."/>
            <person name="Ferreira P."/>
            <person name="Barriuso J."/>
            <person name="Kellner H."/>
            <person name="Castanera R."/>
            <person name="Alfaro M."/>
            <person name="Ramirez L."/>
            <person name="Pisabarro A.G."/>
            <person name="Kuo A."/>
            <person name="Tritt A."/>
            <person name="Lipzen A."/>
            <person name="He G."/>
            <person name="Yan M."/>
            <person name="Ng V."/>
            <person name="Cullen D."/>
            <person name="Martin F."/>
            <person name="Rosso M.-N."/>
            <person name="Henrissat B."/>
            <person name="Hibbett D."/>
            <person name="Martinez A.T."/>
            <person name="Grigoriev I.V."/>
        </authorList>
    </citation>
    <scope>NUCLEOTIDE SEQUENCE</scope>
    <source>
        <strain evidence="1">CBS 506.95</strain>
    </source>
</reference>
<accession>A0A9P6EJ09</accession>
<organism evidence="1 2">
    <name type="scientific">Crepidotus variabilis</name>
    <dbReference type="NCBI Taxonomy" id="179855"/>
    <lineage>
        <taxon>Eukaryota</taxon>
        <taxon>Fungi</taxon>
        <taxon>Dikarya</taxon>
        <taxon>Basidiomycota</taxon>
        <taxon>Agaricomycotina</taxon>
        <taxon>Agaricomycetes</taxon>
        <taxon>Agaricomycetidae</taxon>
        <taxon>Agaricales</taxon>
        <taxon>Agaricineae</taxon>
        <taxon>Crepidotaceae</taxon>
        <taxon>Crepidotus</taxon>
    </lineage>
</organism>
<keyword evidence="2" id="KW-1185">Reference proteome</keyword>
<evidence type="ECO:0000313" key="2">
    <source>
        <dbReference type="Proteomes" id="UP000807306"/>
    </source>
</evidence>
<name>A0A9P6EJ09_9AGAR</name>
<protein>
    <submittedName>
        <fullName evidence="1">Uncharacterized protein</fullName>
    </submittedName>
</protein>
<proteinExistence type="predicted"/>
<gene>
    <name evidence="1" type="ORF">CPB83DRAFT_834865</name>
</gene>